<reference evidence="2" key="1">
    <citation type="submission" date="2020-02" db="EMBL/GenBank/DDBJ databases">
        <authorList>
            <person name="Meier V. D."/>
        </authorList>
    </citation>
    <scope>NUCLEOTIDE SEQUENCE</scope>
    <source>
        <strain evidence="2">AVDCRST_MAG14</strain>
    </source>
</reference>
<feature type="transmembrane region" description="Helical" evidence="1">
    <location>
        <begin position="132"/>
        <end position="153"/>
    </location>
</feature>
<keyword evidence="1" id="KW-1133">Transmembrane helix</keyword>
<accession>A0A6J4QYU1</accession>
<keyword evidence="1" id="KW-0472">Membrane</keyword>
<name>A0A6J4QYU1_9ACTN</name>
<keyword evidence="1" id="KW-0812">Transmembrane</keyword>
<feature type="transmembrane region" description="Helical" evidence="1">
    <location>
        <begin position="159"/>
        <end position="178"/>
    </location>
</feature>
<feature type="transmembrane region" description="Helical" evidence="1">
    <location>
        <begin position="17"/>
        <end position="41"/>
    </location>
</feature>
<sequence length="249" mass="28473">MSGGTLSWSSFTARFPWWAGSVTTVAILGAFTIYSIFIVFFQPVGEYGGYLLSPMYSPPVPSPIDWLSPAIFVLWIPLGFRLTCYYYRKAYYRAFLWDPPNCSSKAQQREPRSPENYSGERNLWVFNNVHRYFLYGSIIVVAFLLYETIRAFFPDGFGITIGSLLFLLNVVLLSGYTFGCHSMRHLAGGRVDCYSCVRGGNLRRKSFQWVSVLNGRHMFWAWVSLFSVWGADVYVRLLMAGVITDLRLV</sequence>
<organism evidence="2">
    <name type="scientific">uncultured Rubrobacteraceae bacterium</name>
    <dbReference type="NCBI Taxonomy" id="349277"/>
    <lineage>
        <taxon>Bacteria</taxon>
        <taxon>Bacillati</taxon>
        <taxon>Actinomycetota</taxon>
        <taxon>Rubrobacteria</taxon>
        <taxon>Rubrobacterales</taxon>
        <taxon>Rubrobacteraceae</taxon>
        <taxon>environmental samples</taxon>
    </lineage>
</organism>
<protein>
    <submittedName>
        <fullName evidence="2">Putative succinate dehydrogenase [membrane anchor subunit] (Succinic dehydrogenase)</fullName>
    </submittedName>
</protein>
<dbReference type="EMBL" id="CADCVG010000086">
    <property type="protein sequence ID" value="CAA9459043.1"/>
    <property type="molecule type" value="Genomic_DNA"/>
</dbReference>
<dbReference type="AlphaFoldDB" id="A0A6J4QYU1"/>
<proteinExistence type="predicted"/>
<evidence type="ECO:0000313" key="2">
    <source>
        <dbReference type="EMBL" id="CAA9459043.1"/>
    </source>
</evidence>
<feature type="transmembrane region" description="Helical" evidence="1">
    <location>
        <begin position="219"/>
        <end position="243"/>
    </location>
</feature>
<evidence type="ECO:0000256" key="1">
    <source>
        <dbReference type="SAM" id="Phobius"/>
    </source>
</evidence>
<feature type="transmembrane region" description="Helical" evidence="1">
    <location>
        <begin position="66"/>
        <end position="87"/>
    </location>
</feature>
<gene>
    <name evidence="2" type="ORF">AVDCRST_MAG14-2170</name>
</gene>